<organism evidence="1 2">
    <name type="scientific">Lindgomyces ingoldianus</name>
    <dbReference type="NCBI Taxonomy" id="673940"/>
    <lineage>
        <taxon>Eukaryota</taxon>
        <taxon>Fungi</taxon>
        <taxon>Dikarya</taxon>
        <taxon>Ascomycota</taxon>
        <taxon>Pezizomycotina</taxon>
        <taxon>Dothideomycetes</taxon>
        <taxon>Pleosporomycetidae</taxon>
        <taxon>Pleosporales</taxon>
        <taxon>Lindgomycetaceae</taxon>
        <taxon>Lindgomyces</taxon>
    </lineage>
</organism>
<dbReference type="Proteomes" id="UP000799755">
    <property type="component" value="Unassembled WGS sequence"/>
</dbReference>
<proteinExistence type="predicted"/>
<sequence length="420" mass="46952">MVGPSGTKKAVVTRMPRAPVVPPDARPSGIQNKTDHPNHVTKRLLQLSSGNKSRAKHNIINTFQQPEYTARDIEIRDGVWKVMGLMERFTKAHIRFELNNIVALKKVFNTLKPETGKIIGCVASGGPGGEDGWYDLFTNEPKRCALVVTIIGNVLMEQVFQHAFFGGKEAQKELLAIQKQYQREDGFVRNIKYAQHIRASLGEETHRGQFSGKIDLTPLPLSFHIHVKEVILAIYKHLLPILSLNPSFTSNPAPTARKPVLGTLYTLVGCADAISTFMRLDPHTVYYFTPILKEKKMQTTHPRRRTSWPEEFLETNIARAKHDERVVEITLIGGVTAYRQGGWETQDSGVEEGTVKYVDENGKEKGIRSRVLTQSWVHSCLKLEATVNKLKHETGEGALDLTDVSEASSHLLPDSCPPGH</sequence>
<comment type="caution">
    <text evidence="1">The sequence shown here is derived from an EMBL/GenBank/DDBJ whole genome shotgun (WGS) entry which is preliminary data.</text>
</comment>
<gene>
    <name evidence="1" type="ORF">BDR25DRAFT_310461</name>
</gene>
<dbReference type="EMBL" id="MU003495">
    <property type="protein sequence ID" value="KAF2476059.1"/>
    <property type="molecule type" value="Genomic_DNA"/>
</dbReference>
<reference evidence="1" key="1">
    <citation type="journal article" date="2020" name="Stud. Mycol.">
        <title>101 Dothideomycetes genomes: a test case for predicting lifestyles and emergence of pathogens.</title>
        <authorList>
            <person name="Haridas S."/>
            <person name="Albert R."/>
            <person name="Binder M."/>
            <person name="Bloem J."/>
            <person name="Labutti K."/>
            <person name="Salamov A."/>
            <person name="Andreopoulos B."/>
            <person name="Baker S."/>
            <person name="Barry K."/>
            <person name="Bills G."/>
            <person name="Bluhm B."/>
            <person name="Cannon C."/>
            <person name="Castanera R."/>
            <person name="Culley D."/>
            <person name="Daum C."/>
            <person name="Ezra D."/>
            <person name="Gonzalez J."/>
            <person name="Henrissat B."/>
            <person name="Kuo A."/>
            <person name="Liang C."/>
            <person name="Lipzen A."/>
            <person name="Lutzoni F."/>
            <person name="Magnuson J."/>
            <person name="Mondo S."/>
            <person name="Nolan M."/>
            <person name="Ohm R."/>
            <person name="Pangilinan J."/>
            <person name="Park H.-J."/>
            <person name="Ramirez L."/>
            <person name="Alfaro M."/>
            <person name="Sun H."/>
            <person name="Tritt A."/>
            <person name="Yoshinaga Y."/>
            <person name="Zwiers L.-H."/>
            <person name="Turgeon B."/>
            <person name="Goodwin S."/>
            <person name="Spatafora J."/>
            <person name="Crous P."/>
            <person name="Grigoriev I."/>
        </authorList>
    </citation>
    <scope>NUCLEOTIDE SEQUENCE</scope>
    <source>
        <strain evidence="1">ATCC 200398</strain>
    </source>
</reference>
<keyword evidence="2" id="KW-1185">Reference proteome</keyword>
<evidence type="ECO:0000313" key="2">
    <source>
        <dbReference type="Proteomes" id="UP000799755"/>
    </source>
</evidence>
<protein>
    <submittedName>
        <fullName evidence="1">Uncharacterized protein</fullName>
    </submittedName>
</protein>
<accession>A0ACB6R9R3</accession>
<name>A0ACB6R9R3_9PLEO</name>
<evidence type="ECO:0000313" key="1">
    <source>
        <dbReference type="EMBL" id="KAF2476059.1"/>
    </source>
</evidence>